<organism evidence="9 10">
    <name type="scientific">Candidatus Uhrbacteria bacterium GW2011_GWA2_53_10</name>
    <dbReference type="NCBI Taxonomy" id="1618980"/>
    <lineage>
        <taxon>Bacteria</taxon>
        <taxon>Candidatus Uhriibacteriota</taxon>
    </lineage>
</organism>
<accession>A0A0G2AKZ4</accession>
<evidence type="ECO:0000313" key="10">
    <source>
        <dbReference type="Proteomes" id="UP000034711"/>
    </source>
</evidence>
<gene>
    <name evidence="9" type="ORF">UY77_C0002G0032</name>
</gene>
<dbReference type="GO" id="GO:0016020">
    <property type="term" value="C:membrane"/>
    <property type="evidence" value="ECO:0007669"/>
    <property type="project" value="UniProtKB-SubCell"/>
</dbReference>
<evidence type="ECO:0000256" key="4">
    <source>
        <dbReference type="ARBA" id="ARBA00022692"/>
    </source>
</evidence>
<evidence type="ECO:0000256" key="5">
    <source>
        <dbReference type="ARBA" id="ARBA00022989"/>
    </source>
</evidence>
<evidence type="ECO:0000256" key="1">
    <source>
        <dbReference type="ARBA" id="ARBA00004141"/>
    </source>
</evidence>
<dbReference type="PANTHER" id="PTHR30576">
    <property type="entry name" value="COLANIC BIOSYNTHESIS UDP-GLUCOSE LIPID CARRIER TRANSFERASE"/>
    <property type="match status" value="1"/>
</dbReference>
<dbReference type="InterPro" id="IPR003362">
    <property type="entry name" value="Bact_transf"/>
</dbReference>
<keyword evidence="3 9" id="KW-0808">Transferase</keyword>
<feature type="transmembrane region" description="Helical" evidence="7">
    <location>
        <begin position="50"/>
        <end position="74"/>
    </location>
</feature>
<evidence type="ECO:0000256" key="7">
    <source>
        <dbReference type="SAM" id="Phobius"/>
    </source>
</evidence>
<dbReference type="Proteomes" id="UP000034711">
    <property type="component" value="Unassembled WGS sequence"/>
</dbReference>
<evidence type="ECO:0000256" key="6">
    <source>
        <dbReference type="ARBA" id="ARBA00023136"/>
    </source>
</evidence>
<proteinExistence type="inferred from homology"/>
<sequence length="469" mass="52820">MKRSELFFTLILVPLDFFALVAAGIAAYYARFHPIFTTVRPVIFDLTVEAYTGIVMSVAFLWLAVFAVSGLYSTHRQSIASELTRVALACSTSMAAVFAILFFSRVFFESRFIAVAAWIFAIALVCLERLVVRGLQRSLLRYGIGEHKVVIIGENDTSAALRALFAEKHRLGFHVVGRFSSFDADVAKKIRSMKRRPGVDEILLADPEASRDMTLALLAFTDHEHLGFKYTADLFAAAVGRSIIHTFAGIPIIEVQKTPLDGWGAIYKRGFDVLGALVLIILTLPIQAMIAVAIKIDSRGRLLFSRLPDGSKTMRVGATGKPFHYFKFRSMIDGRHFERYKELSHLDTRQGPLVKLKDDPRVTEVGKFIRRYSLDELPEFYLVLLGRMSLVGPRPHLPEEVARYKPHQRKVMTVKPGITGLAQISGRADLAFDDEVRLDTHYIEHWGPWLDLYILLKTPLVVLFRKGAY</sequence>
<dbReference type="GO" id="GO:0016780">
    <property type="term" value="F:phosphotransferase activity, for other substituted phosphate groups"/>
    <property type="evidence" value="ECO:0007669"/>
    <property type="project" value="TreeGrafter"/>
</dbReference>
<comment type="similarity">
    <text evidence="2">Belongs to the bacterial sugar transferase family.</text>
</comment>
<dbReference type="EMBL" id="LCRI01000002">
    <property type="protein sequence ID" value="KKW33284.1"/>
    <property type="molecule type" value="Genomic_DNA"/>
</dbReference>
<evidence type="ECO:0000313" key="9">
    <source>
        <dbReference type="EMBL" id="KKW33284.1"/>
    </source>
</evidence>
<comment type="caution">
    <text evidence="9">The sequence shown here is derived from an EMBL/GenBank/DDBJ whole genome shotgun (WGS) entry which is preliminary data.</text>
</comment>
<dbReference type="AlphaFoldDB" id="A0A0G2AKZ4"/>
<evidence type="ECO:0000256" key="3">
    <source>
        <dbReference type="ARBA" id="ARBA00022679"/>
    </source>
</evidence>
<dbReference type="PANTHER" id="PTHR30576:SF10">
    <property type="entry name" value="SLL5057 PROTEIN"/>
    <property type="match status" value="1"/>
</dbReference>
<evidence type="ECO:0000256" key="2">
    <source>
        <dbReference type="ARBA" id="ARBA00006464"/>
    </source>
</evidence>
<feature type="transmembrane region" description="Helical" evidence="7">
    <location>
        <begin position="273"/>
        <end position="294"/>
    </location>
</feature>
<comment type="subcellular location">
    <subcellularLocation>
        <location evidence="1">Membrane</location>
        <topology evidence="1">Multi-pass membrane protein</topology>
    </subcellularLocation>
</comment>
<dbReference type="InterPro" id="IPR017475">
    <property type="entry name" value="EPS_sugar_tfrase"/>
</dbReference>
<dbReference type="Pfam" id="PF02397">
    <property type="entry name" value="Bac_transf"/>
    <property type="match status" value="1"/>
</dbReference>
<reference evidence="9 10" key="1">
    <citation type="journal article" date="2015" name="Nature">
        <title>rRNA introns, odd ribosomes, and small enigmatic genomes across a large radiation of phyla.</title>
        <authorList>
            <person name="Brown C.T."/>
            <person name="Hug L.A."/>
            <person name="Thomas B.C."/>
            <person name="Sharon I."/>
            <person name="Castelle C.J."/>
            <person name="Singh A."/>
            <person name="Wilkins M.J."/>
            <person name="Williams K.H."/>
            <person name="Banfield J.F."/>
        </authorList>
    </citation>
    <scope>NUCLEOTIDE SEQUENCE [LARGE SCALE GENOMIC DNA]</scope>
</reference>
<feature type="transmembrane region" description="Helical" evidence="7">
    <location>
        <begin position="112"/>
        <end position="132"/>
    </location>
</feature>
<feature type="transmembrane region" description="Helical" evidence="7">
    <location>
        <begin position="7"/>
        <end position="30"/>
    </location>
</feature>
<dbReference type="Pfam" id="PF13727">
    <property type="entry name" value="CoA_binding_3"/>
    <property type="match status" value="1"/>
</dbReference>
<protein>
    <submittedName>
        <fullName evidence="9">Undecaprenyl-phosphate glucose phosphotransferase</fullName>
    </submittedName>
</protein>
<keyword evidence="4 7" id="KW-0812">Transmembrane</keyword>
<feature type="transmembrane region" description="Helical" evidence="7">
    <location>
        <begin position="86"/>
        <end position="106"/>
    </location>
</feature>
<feature type="domain" description="Bacterial sugar transferase" evidence="8">
    <location>
        <begin position="268"/>
        <end position="463"/>
    </location>
</feature>
<evidence type="ECO:0000259" key="8">
    <source>
        <dbReference type="Pfam" id="PF02397"/>
    </source>
</evidence>
<name>A0A0G2AKZ4_9BACT</name>
<keyword evidence="5 7" id="KW-1133">Transmembrane helix</keyword>
<dbReference type="NCBIfam" id="TIGR03025">
    <property type="entry name" value="EPS_sugtrans"/>
    <property type="match status" value="1"/>
</dbReference>
<keyword evidence="6 7" id="KW-0472">Membrane</keyword>